<reference evidence="3 4" key="1">
    <citation type="submission" date="2019-08" db="EMBL/GenBank/DDBJ databases">
        <authorList>
            <person name="Lei W."/>
        </authorList>
    </citation>
    <scope>NUCLEOTIDE SEQUENCE [LARGE SCALE GENOMIC DNA]</scope>
    <source>
        <strain evidence="3 4">CCUG 66496</strain>
    </source>
</reference>
<sequence>MTTKKMSLVSLVFLALLLSACSSQAKKATTKPSLEVNQSWITKPSVPNHEDVRMKFEQIRLGTEANEFQGGSNLEELKALFGEPSGHETKQAGENVTIDAYTWTFDDVVLAVQQYKDSAISRSISNFQFTREERITLDDYKALTEGMTFEQVVEKFGKPDVMAQVVSTGKAETQAIWSSGLKKGANVSNANIQLIFEQGVLTKKSQNGLG</sequence>
<keyword evidence="4" id="KW-1185">Reference proteome</keyword>
<feature type="chain" id="PRO_5023002447" evidence="2">
    <location>
        <begin position="26"/>
        <end position="210"/>
    </location>
</feature>
<organism evidence="3 4">
    <name type="scientific">Streptococcus cuniculipharyngis</name>
    <dbReference type="NCBI Taxonomy" id="1562651"/>
    <lineage>
        <taxon>Bacteria</taxon>
        <taxon>Bacillati</taxon>
        <taxon>Bacillota</taxon>
        <taxon>Bacilli</taxon>
        <taxon>Lactobacillales</taxon>
        <taxon>Streptococcaceae</taxon>
        <taxon>Streptococcus</taxon>
    </lineage>
</organism>
<evidence type="ECO:0000256" key="2">
    <source>
        <dbReference type="SAM" id="SignalP"/>
    </source>
</evidence>
<name>A0A5C5SAV8_9STRE</name>
<evidence type="ECO:0000256" key="1">
    <source>
        <dbReference type="ARBA" id="ARBA00022729"/>
    </source>
</evidence>
<proteinExistence type="predicted"/>
<dbReference type="RefSeq" id="WP_146567808.1">
    <property type="nucleotide sequence ID" value="NZ_VOHL01000006.1"/>
</dbReference>
<dbReference type="OrthoDB" id="2235720at2"/>
<dbReference type="EMBL" id="VOHL01000006">
    <property type="protein sequence ID" value="TWS96899.1"/>
    <property type="molecule type" value="Genomic_DNA"/>
</dbReference>
<gene>
    <name evidence="3" type="ORF">FRX57_06395</name>
</gene>
<accession>A0A5C5SAV8</accession>
<dbReference type="PROSITE" id="PS51257">
    <property type="entry name" value="PROKAR_LIPOPROTEIN"/>
    <property type="match status" value="1"/>
</dbReference>
<dbReference type="InterPro" id="IPR024418">
    <property type="entry name" value="DUF3862"/>
</dbReference>
<dbReference type="Proteomes" id="UP000317430">
    <property type="component" value="Unassembled WGS sequence"/>
</dbReference>
<dbReference type="InterPro" id="IPR037873">
    <property type="entry name" value="BamE-like"/>
</dbReference>
<evidence type="ECO:0000313" key="3">
    <source>
        <dbReference type="EMBL" id="TWS96899.1"/>
    </source>
</evidence>
<dbReference type="Gene3D" id="3.30.1450.10">
    <property type="match status" value="2"/>
</dbReference>
<evidence type="ECO:0000313" key="4">
    <source>
        <dbReference type="Proteomes" id="UP000317430"/>
    </source>
</evidence>
<comment type="caution">
    <text evidence="3">The sequence shown here is derived from an EMBL/GenBank/DDBJ whole genome shotgun (WGS) entry which is preliminary data.</text>
</comment>
<protein>
    <submittedName>
        <fullName evidence="3">DUF3862 domain-containing protein</fullName>
    </submittedName>
</protein>
<dbReference type="Pfam" id="PF12978">
    <property type="entry name" value="DUF3862"/>
    <property type="match status" value="1"/>
</dbReference>
<dbReference type="AlphaFoldDB" id="A0A5C5SAV8"/>
<feature type="signal peptide" evidence="2">
    <location>
        <begin position="1"/>
        <end position="25"/>
    </location>
</feature>
<keyword evidence="1 2" id="KW-0732">Signal</keyword>